<protein>
    <recommendedName>
        <fullName evidence="7">Katanin p80 WD40 repeat-containing subunit B1</fullName>
        <shortName evidence="7">Katanin p80 subunit B1</shortName>
    </recommendedName>
    <alternativeName>
        <fullName evidence="7">p80 katanin</fullName>
    </alternativeName>
</protein>
<dbReference type="PROSITE" id="PS50294">
    <property type="entry name" value="WD_REPEATS_REGION"/>
    <property type="match status" value="5"/>
</dbReference>
<keyword evidence="2 7" id="KW-0963">Cytoplasm</keyword>
<dbReference type="SUPFAM" id="SSF50978">
    <property type="entry name" value="WD40 repeat-like"/>
    <property type="match status" value="1"/>
</dbReference>
<evidence type="ECO:0000313" key="12">
    <source>
        <dbReference type="Proteomes" id="UP001566132"/>
    </source>
</evidence>
<dbReference type="InterPro" id="IPR019775">
    <property type="entry name" value="WD40_repeat_CS"/>
</dbReference>
<dbReference type="Pfam" id="PF25168">
    <property type="entry name" value="Beta-prop_WDR36-Utp21_2nd"/>
    <property type="match status" value="1"/>
</dbReference>
<dbReference type="AlphaFoldDB" id="A0ABD1EH16"/>
<dbReference type="GO" id="GO:0051013">
    <property type="term" value="P:microtubule severing"/>
    <property type="evidence" value="ECO:0007669"/>
    <property type="project" value="UniProtKB-UniRule"/>
</dbReference>
<dbReference type="GO" id="GO:0008017">
    <property type="term" value="F:microtubule binding"/>
    <property type="evidence" value="ECO:0007669"/>
    <property type="project" value="UniProtKB-UniRule"/>
</dbReference>
<evidence type="ECO:0000313" key="11">
    <source>
        <dbReference type="EMBL" id="KAL1493986.1"/>
    </source>
</evidence>
<dbReference type="Proteomes" id="UP001566132">
    <property type="component" value="Unassembled WGS sequence"/>
</dbReference>
<feature type="repeat" description="WD" evidence="8">
    <location>
        <begin position="192"/>
        <end position="233"/>
    </location>
</feature>
<evidence type="ECO:0000256" key="1">
    <source>
        <dbReference type="ARBA" id="ARBA00004245"/>
    </source>
</evidence>
<gene>
    <name evidence="7" type="primary">KATNB1</name>
    <name evidence="11" type="ORF">ABEB36_009663</name>
</gene>
<dbReference type="Pfam" id="PF13925">
    <property type="entry name" value="Katanin_con80"/>
    <property type="match status" value="1"/>
</dbReference>
<sequence length="814" mass="90933">MIINSVTNAMASLNKRSWKLQDFQAHNANVNCLALGHKSGRVMVTGGDDKKVNLWAVGKQSCFMSLSGHLTPIECVQFNQLEELVCAGSRAGALKVWDLEAAKLVRTLNGHKETIKTIDFHPYGDLLGSGSGDSTIKIWDTRKKGVIYTYNGHQGTVNSIKFSPDGQWIASGSEDSTVKIWDLRVGKVLKEFSQHLNPVTCVEFHPHEFLLATGSLDRSVHFFDLENFNIVSSEMDLGAVRSLCFNPDGECLFVAVRDYLKIIGWEPSRLHDSVPVSWGRVYDISTAQNQLVGASFHLTNVQVFVTDLKKCHPMGGPHYTSSGHNSPLLPPSPLSQTPSLRKSFSKAERPVNLKSRPTSDVKTIEENTSGTDPEEESVADITNLTEYNEIFRGKGLTRTPPPELEPFLEPERDFTPAPIVINYSYNDPTEPQILGDHTLTESFEALSLDNTLNNHNNPPAMSPNKYSRSKSNLDQVYLSRLSKQQDRENILPTAKTKVASKYNLQRQASVKETTERMRTKSQSDGMKHSASEANVNRGLKSTRVAPRKNSFSKPIRNSIVSNVTAIKNNIKNVDPPKSLHIVNPPVDLYVKKLSPDTPPIEENEFIPSCIDRPVGVDFDDFLPKDHDILGVRQQLPDMSEAEGLGLLMRGHQRMISILVTRKRNTRLVFRHFRNNDIKAAVDSAVLLEDISTLVDILGVINTKYSIWSLDLCVLVLPKLLELIQSKYEQYMTVGCNTLKLILRHFGPVIRTNVKSPVGSFGVDIPREERYQKSVKCQELLLQLRSCVIKKLSLPGKLGIIFKEVQGMMTATLDD</sequence>
<keyword evidence="3 8" id="KW-0853">WD repeat</keyword>
<feature type="repeat" description="WD" evidence="8">
    <location>
        <begin position="66"/>
        <end position="107"/>
    </location>
</feature>
<organism evidence="11 12">
    <name type="scientific">Hypothenemus hampei</name>
    <name type="common">Coffee berry borer</name>
    <dbReference type="NCBI Taxonomy" id="57062"/>
    <lineage>
        <taxon>Eukaryota</taxon>
        <taxon>Metazoa</taxon>
        <taxon>Ecdysozoa</taxon>
        <taxon>Arthropoda</taxon>
        <taxon>Hexapoda</taxon>
        <taxon>Insecta</taxon>
        <taxon>Pterygota</taxon>
        <taxon>Neoptera</taxon>
        <taxon>Endopterygota</taxon>
        <taxon>Coleoptera</taxon>
        <taxon>Polyphaga</taxon>
        <taxon>Cucujiformia</taxon>
        <taxon>Curculionidae</taxon>
        <taxon>Scolytinae</taxon>
        <taxon>Hypothenemus</taxon>
    </lineage>
</organism>
<dbReference type="CDD" id="cd00200">
    <property type="entry name" value="WD40"/>
    <property type="match status" value="1"/>
</dbReference>
<dbReference type="InterPro" id="IPR020472">
    <property type="entry name" value="WD40_PAC1"/>
</dbReference>
<keyword evidence="4 7" id="KW-0493">Microtubule</keyword>
<feature type="repeat" description="WD" evidence="8">
    <location>
        <begin position="150"/>
        <end position="191"/>
    </location>
</feature>
<comment type="caution">
    <text evidence="11">The sequence shown here is derived from an EMBL/GenBank/DDBJ whole genome shotgun (WGS) entry which is preliminary data.</text>
</comment>
<feature type="domain" description="Katanin p80 subunit C-terminal" evidence="10">
    <location>
        <begin position="649"/>
        <end position="807"/>
    </location>
</feature>
<dbReference type="InterPro" id="IPR028021">
    <property type="entry name" value="Katanin_C-terminal"/>
</dbReference>
<dbReference type="PANTHER" id="PTHR19845">
    <property type="entry name" value="KATANIN P80 SUBUNIT"/>
    <property type="match status" value="1"/>
</dbReference>
<dbReference type="HAMAP" id="MF_03022">
    <property type="entry name" value="Katanin_p80_B1"/>
    <property type="match status" value="1"/>
</dbReference>
<dbReference type="GO" id="GO:0005737">
    <property type="term" value="C:cytoplasm"/>
    <property type="evidence" value="ECO:0007669"/>
    <property type="project" value="UniProtKB-SubCell"/>
</dbReference>
<keyword evidence="7" id="KW-0498">Mitosis</keyword>
<dbReference type="InterPro" id="IPR036322">
    <property type="entry name" value="WD40_repeat_dom_sf"/>
</dbReference>
<comment type="subcellular location">
    <subcellularLocation>
        <location evidence="1 7">Cytoplasm</location>
        <location evidence="1 7">Cytoskeleton</location>
    </subcellularLocation>
    <subcellularLocation>
        <location evidence="7">Cytoplasm</location>
    </subcellularLocation>
    <subcellularLocation>
        <location evidence="7">Cytoplasm</location>
        <location evidence="7">Cytoskeleton</location>
        <location evidence="7">Microtubule organizing center</location>
        <location evidence="7">Centrosome</location>
    </subcellularLocation>
    <subcellularLocation>
        <location evidence="7">Cytoplasm</location>
        <location evidence="7">Cytoskeleton</location>
        <location evidence="7">Spindle pole</location>
    </subcellularLocation>
    <subcellularLocation>
        <location evidence="7">Cytoplasm</location>
        <location evidence="7">Cytoskeleton</location>
        <location evidence="7">Spindle</location>
    </subcellularLocation>
    <text evidence="7">Predominantly cytoplasmic. Localized to the interphase centrosome and mitotic spindle poles.</text>
</comment>
<dbReference type="PROSITE" id="PS50082">
    <property type="entry name" value="WD_REPEATS_2"/>
    <property type="match status" value="5"/>
</dbReference>
<dbReference type="PRINTS" id="PR00320">
    <property type="entry name" value="GPROTEINBRPT"/>
</dbReference>
<evidence type="ECO:0000256" key="5">
    <source>
        <dbReference type="ARBA" id="ARBA00022737"/>
    </source>
</evidence>
<evidence type="ECO:0000256" key="7">
    <source>
        <dbReference type="HAMAP-Rule" id="MF_03022"/>
    </source>
</evidence>
<dbReference type="GO" id="GO:0051301">
    <property type="term" value="P:cell division"/>
    <property type="evidence" value="ECO:0007669"/>
    <property type="project" value="UniProtKB-KW"/>
</dbReference>
<keyword evidence="7" id="KW-0131">Cell cycle</keyword>
<reference evidence="11 12" key="1">
    <citation type="submission" date="2024-05" db="EMBL/GenBank/DDBJ databases">
        <title>Genetic variation in Jamaican populations of the coffee berry borer (Hypothenemus hampei).</title>
        <authorList>
            <person name="Errbii M."/>
            <person name="Myrie A."/>
        </authorList>
    </citation>
    <scope>NUCLEOTIDE SEQUENCE [LARGE SCALE GENOMIC DNA]</scope>
    <source>
        <strain evidence="11">JA-Hopewell-2020-01-JO</strain>
        <tissue evidence="11">Whole body</tissue>
    </source>
</reference>
<evidence type="ECO:0000259" key="10">
    <source>
        <dbReference type="Pfam" id="PF13925"/>
    </source>
</evidence>
<name>A0ABD1EH16_HYPHA</name>
<dbReference type="EMBL" id="JBDJPC010000007">
    <property type="protein sequence ID" value="KAL1493986.1"/>
    <property type="molecule type" value="Genomic_DNA"/>
</dbReference>
<comment type="function">
    <text evidence="7">Participates in a complex which severs microtubules in an ATP-dependent manner. May act to target the enzymatic subunit of this complex to sites of action such as the centrosome. Microtubule severing may promote rapid reorganization of cellular microtubule arrays and the release of microtubules from the centrosome following nucleation.</text>
</comment>
<keyword evidence="12" id="KW-1185">Reference proteome</keyword>
<dbReference type="InterPro" id="IPR015943">
    <property type="entry name" value="WD40/YVTN_repeat-like_dom_sf"/>
</dbReference>
<dbReference type="PANTHER" id="PTHR19845:SF0">
    <property type="entry name" value="KATANIN P80 WD40 REPEAT-CONTAINING SUBUNIT B1"/>
    <property type="match status" value="1"/>
</dbReference>
<dbReference type="GO" id="GO:0005874">
    <property type="term" value="C:microtubule"/>
    <property type="evidence" value="ECO:0007669"/>
    <property type="project" value="UniProtKB-KW"/>
</dbReference>
<dbReference type="GO" id="GO:0005813">
    <property type="term" value="C:centrosome"/>
    <property type="evidence" value="ECO:0007669"/>
    <property type="project" value="UniProtKB-SubCell"/>
</dbReference>
<dbReference type="FunFam" id="2.130.10.10:FF:000462">
    <property type="entry name" value="Katanin p80 WD40 repeat-containing subunit B1"/>
    <property type="match status" value="1"/>
</dbReference>
<accession>A0ABD1EH16</accession>
<feature type="repeat" description="WD" evidence="8">
    <location>
        <begin position="108"/>
        <end position="149"/>
    </location>
</feature>
<feature type="region of interest" description="Disordered" evidence="9">
    <location>
        <begin position="316"/>
        <end position="376"/>
    </location>
</feature>
<keyword evidence="7" id="KW-0132">Cell division</keyword>
<dbReference type="SMART" id="SM00320">
    <property type="entry name" value="WD40"/>
    <property type="match status" value="6"/>
</dbReference>
<dbReference type="PROSITE" id="PS00678">
    <property type="entry name" value="WD_REPEATS_1"/>
    <property type="match status" value="2"/>
</dbReference>
<feature type="region of interest" description="Disordered" evidence="9">
    <location>
        <begin position="508"/>
        <end position="533"/>
    </location>
</feature>
<evidence type="ECO:0000256" key="3">
    <source>
        <dbReference type="ARBA" id="ARBA00022574"/>
    </source>
</evidence>
<evidence type="ECO:0000256" key="4">
    <source>
        <dbReference type="ARBA" id="ARBA00022701"/>
    </source>
</evidence>
<evidence type="ECO:0000256" key="8">
    <source>
        <dbReference type="PROSITE-ProRule" id="PRU00221"/>
    </source>
</evidence>
<dbReference type="InterPro" id="IPR026962">
    <property type="entry name" value="KTNB1"/>
</dbReference>
<dbReference type="GO" id="GO:0000922">
    <property type="term" value="C:spindle pole"/>
    <property type="evidence" value="ECO:0007669"/>
    <property type="project" value="UniProtKB-SubCell"/>
</dbReference>
<keyword evidence="5" id="KW-0677">Repeat</keyword>
<keyword evidence="6 7" id="KW-0206">Cytoskeleton</keyword>
<proteinExistence type="inferred from homology"/>
<evidence type="ECO:0000256" key="2">
    <source>
        <dbReference type="ARBA" id="ARBA00022490"/>
    </source>
</evidence>
<dbReference type="InterPro" id="IPR001680">
    <property type="entry name" value="WD40_rpt"/>
</dbReference>
<comment type="subunit">
    <text evidence="7">Interacts with KATNA1. This interaction enhances the microtubule binding and severing activity of KATNA1 and also targets this activity to the centrosome.</text>
</comment>
<evidence type="ECO:0000256" key="9">
    <source>
        <dbReference type="SAM" id="MobiDB-lite"/>
    </source>
</evidence>
<evidence type="ECO:0000256" key="6">
    <source>
        <dbReference type="ARBA" id="ARBA00023212"/>
    </source>
</evidence>
<comment type="similarity">
    <text evidence="7">Belongs to the WD repeat KATNB1 family.</text>
</comment>
<feature type="repeat" description="WD" evidence="8">
    <location>
        <begin position="23"/>
        <end position="65"/>
    </location>
</feature>
<dbReference type="Gene3D" id="2.130.10.10">
    <property type="entry name" value="YVTN repeat-like/Quinoprotein amine dehydrogenase"/>
    <property type="match status" value="2"/>
</dbReference>
<feature type="compositionally biased region" description="Basic and acidic residues" evidence="9">
    <location>
        <begin position="345"/>
        <end position="365"/>
    </location>
</feature>